<dbReference type="NCBIfam" id="TIGR04433">
    <property type="entry name" value="UrcA_uranyl"/>
    <property type="match status" value="1"/>
</dbReference>
<evidence type="ECO:0000256" key="1">
    <source>
        <dbReference type="SAM" id="SignalP"/>
    </source>
</evidence>
<evidence type="ECO:0000313" key="3">
    <source>
        <dbReference type="Proteomes" id="UP000197097"/>
    </source>
</evidence>
<protein>
    <recommendedName>
        <fullName evidence="4">UrcA family protein</fullName>
    </recommendedName>
</protein>
<dbReference type="OrthoDB" id="7511162at2"/>
<keyword evidence="1" id="KW-0732">Signal</keyword>
<organism evidence="2 3">
    <name type="scientific">Sphingopyxis witflariensis</name>
    <dbReference type="NCBI Taxonomy" id="173675"/>
    <lineage>
        <taxon>Bacteria</taxon>
        <taxon>Pseudomonadati</taxon>
        <taxon>Pseudomonadota</taxon>
        <taxon>Alphaproteobacteria</taxon>
        <taxon>Sphingomonadales</taxon>
        <taxon>Sphingomonadaceae</taxon>
        <taxon>Sphingopyxis</taxon>
    </lineage>
</organism>
<feature type="signal peptide" evidence="1">
    <location>
        <begin position="1"/>
        <end position="24"/>
    </location>
</feature>
<evidence type="ECO:0000313" key="2">
    <source>
        <dbReference type="EMBL" id="OWR01054.1"/>
    </source>
</evidence>
<comment type="caution">
    <text evidence="2">The sequence shown here is derived from an EMBL/GenBank/DDBJ whole genome shotgun (WGS) entry which is preliminary data.</text>
</comment>
<reference evidence="2 3" key="1">
    <citation type="journal article" date="2002" name="Int. J. Syst. Evol. Microbiol.">
        <title>Sphingopyxis witflariensis sp. nov., isolated from activated sludge.</title>
        <authorList>
            <person name="Kampfer P."/>
            <person name="Witzenberger R."/>
            <person name="Denner E.B."/>
            <person name="Busse H.J."/>
            <person name="Neef A."/>
        </authorList>
    </citation>
    <scope>NUCLEOTIDE SEQUENCE [LARGE SCALE GENOMIC DNA]</scope>
    <source>
        <strain evidence="2 3">DSM 14551</strain>
    </source>
</reference>
<accession>A0A246K6U1</accession>
<sequence>MAKFTNLLLAASVAVAGIAAPVAASENGLPRTFVSYSDLDLSSVAGREQLSIRIERAARKICAVEPRRDLQRQAASKACQAQAMRSVEVQLAGLLNGNGAQLTDREGKLLAAP</sequence>
<dbReference type="AlphaFoldDB" id="A0A246K6U1"/>
<name>A0A246K6U1_9SPHN</name>
<feature type="chain" id="PRO_5012444905" description="UrcA family protein" evidence="1">
    <location>
        <begin position="25"/>
        <end position="113"/>
    </location>
</feature>
<dbReference type="RefSeq" id="WP_088470864.1">
    <property type="nucleotide sequence ID" value="NZ_NISJ01000001.1"/>
</dbReference>
<keyword evidence="3" id="KW-1185">Reference proteome</keyword>
<dbReference type="InterPro" id="IPR030972">
    <property type="entry name" value="UrcA_uranyl"/>
</dbReference>
<evidence type="ECO:0008006" key="4">
    <source>
        <dbReference type="Google" id="ProtNLM"/>
    </source>
</evidence>
<gene>
    <name evidence="2" type="ORF">CDQ91_01090</name>
</gene>
<dbReference type="Proteomes" id="UP000197097">
    <property type="component" value="Unassembled WGS sequence"/>
</dbReference>
<proteinExistence type="predicted"/>
<dbReference type="EMBL" id="NISJ01000001">
    <property type="protein sequence ID" value="OWR01054.1"/>
    <property type="molecule type" value="Genomic_DNA"/>
</dbReference>